<dbReference type="OrthoDB" id="9977126at2"/>
<organism evidence="1 2">
    <name type="scientific">Candidatus Ornithobacterium hominis</name>
    <dbReference type="NCBI Taxonomy" id="2497989"/>
    <lineage>
        <taxon>Bacteria</taxon>
        <taxon>Pseudomonadati</taxon>
        <taxon>Bacteroidota</taxon>
        <taxon>Flavobacteriia</taxon>
        <taxon>Flavobacteriales</taxon>
        <taxon>Weeksellaceae</taxon>
        <taxon>Ornithobacterium</taxon>
    </lineage>
</organism>
<name>A0A383U332_9FLAO</name>
<reference evidence="1 2" key="1">
    <citation type="submission" date="2018-09" db="EMBL/GenBank/DDBJ databases">
        <authorList>
            <consortium name="Pathogen Informatics"/>
        </authorList>
    </citation>
    <scope>NUCLEOTIDE SEQUENCE [LARGE SCALE GENOMIC DNA]</scope>
    <source>
        <strain evidence="1 2">OH-22767</strain>
    </source>
</reference>
<dbReference type="RefSeq" id="WP_119059863.1">
    <property type="nucleotide sequence ID" value="NZ_OX579588.1"/>
</dbReference>
<gene>
    <name evidence="1" type="ORF">SAMEA104719789_01720</name>
</gene>
<protein>
    <submittedName>
        <fullName evidence="1">Uncharacterized protein</fullName>
    </submittedName>
</protein>
<proteinExistence type="predicted"/>
<evidence type="ECO:0000313" key="2">
    <source>
        <dbReference type="Proteomes" id="UP000262142"/>
    </source>
</evidence>
<sequence length="97" mass="11559">MLTKEQIKHLNSISDYGKFIHRNTNKLYVSPTEYLIGIEFENKQFLFNLPKETKIECFELLENGKIDDNKLTIPLMELKIITSIIRKDFDEIFYVEN</sequence>
<dbReference type="EMBL" id="UNSC01000010">
    <property type="protein sequence ID" value="SZD74294.1"/>
    <property type="molecule type" value="Genomic_DNA"/>
</dbReference>
<keyword evidence="2" id="KW-1185">Reference proteome</keyword>
<evidence type="ECO:0000313" key="1">
    <source>
        <dbReference type="EMBL" id="SZD74294.1"/>
    </source>
</evidence>
<accession>A0A383U332</accession>
<dbReference type="AlphaFoldDB" id="A0A383U332"/>
<dbReference type="Proteomes" id="UP000262142">
    <property type="component" value="Unassembled WGS sequence"/>
</dbReference>